<proteinExistence type="predicted"/>
<feature type="signal peptide" evidence="1">
    <location>
        <begin position="1"/>
        <end position="16"/>
    </location>
</feature>
<keyword evidence="3" id="KW-1185">Reference proteome</keyword>
<keyword evidence="1" id="KW-0732">Signal</keyword>
<feature type="chain" id="PRO_5041266705" evidence="1">
    <location>
        <begin position="17"/>
        <end position="243"/>
    </location>
</feature>
<protein>
    <submittedName>
        <fullName evidence="2">Uncharacterized protein</fullName>
    </submittedName>
</protein>
<name>A0AA36N2S1_9DINO</name>
<sequence>MLTSVLVVSCLMCVQAGLKTGSYATTNVADFLSSPAFLDAVTDAISKAGQDKGDRELLRAQVANSFGSIPGVSESTTMDSITGSQKEALLELVKHLPNLSLRSSGRRLSLNETAENVTYRFQSFDSNHKEGTGSLGSSGSADKSVSEVTVVKSKDGKGFSFTIGPQIAGTFLIGGTLEIKQRNGRYISGRIRAGFVNLRTVLTGTWESDSTDMDSVLHIHLAEPGVHEDWTWKPRKELPSGGN</sequence>
<evidence type="ECO:0000313" key="2">
    <source>
        <dbReference type="EMBL" id="CAJ1388484.1"/>
    </source>
</evidence>
<reference evidence="2" key="1">
    <citation type="submission" date="2023-08" db="EMBL/GenBank/DDBJ databases">
        <authorList>
            <person name="Chen Y."/>
            <person name="Shah S."/>
            <person name="Dougan E. K."/>
            <person name="Thang M."/>
            <person name="Chan C."/>
        </authorList>
    </citation>
    <scope>NUCLEOTIDE SEQUENCE</scope>
</reference>
<organism evidence="2 3">
    <name type="scientific">Effrenium voratum</name>
    <dbReference type="NCBI Taxonomy" id="2562239"/>
    <lineage>
        <taxon>Eukaryota</taxon>
        <taxon>Sar</taxon>
        <taxon>Alveolata</taxon>
        <taxon>Dinophyceae</taxon>
        <taxon>Suessiales</taxon>
        <taxon>Symbiodiniaceae</taxon>
        <taxon>Effrenium</taxon>
    </lineage>
</organism>
<evidence type="ECO:0000313" key="3">
    <source>
        <dbReference type="Proteomes" id="UP001178507"/>
    </source>
</evidence>
<accession>A0AA36N2S1</accession>
<gene>
    <name evidence="2" type="ORF">EVOR1521_LOCUS14338</name>
</gene>
<dbReference type="Proteomes" id="UP001178507">
    <property type="component" value="Unassembled WGS sequence"/>
</dbReference>
<dbReference type="AlphaFoldDB" id="A0AA36N2S1"/>
<comment type="caution">
    <text evidence="2">The sequence shown here is derived from an EMBL/GenBank/DDBJ whole genome shotgun (WGS) entry which is preliminary data.</text>
</comment>
<dbReference type="EMBL" id="CAUJNA010001695">
    <property type="protein sequence ID" value="CAJ1388484.1"/>
    <property type="molecule type" value="Genomic_DNA"/>
</dbReference>
<evidence type="ECO:0000256" key="1">
    <source>
        <dbReference type="SAM" id="SignalP"/>
    </source>
</evidence>